<dbReference type="HOGENOM" id="CLU_066233_0_0_0"/>
<dbReference type="Gene3D" id="3.40.50.410">
    <property type="entry name" value="von Willebrand factor, type A domain"/>
    <property type="match status" value="1"/>
</dbReference>
<dbReference type="InterPro" id="IPR017802">
    <property type="entry name" value="VWFA-rel_acidobac-type"/>
</dbReference>
<accession>E8V2D2</accession>
<feature type="signal peptide" evidence="1">
    <location>
        <begin position="1"/>
        <end position="31"/>
    </location>
</feature>
<dbReference type="InterPro" id="IPR036465">
    <property type="entry name" value="vWFA_dom_sf"/>
</dbReference>
<proteinExistence type="predicted"/>
<name>E8V2D2_TERSS</name>
<dbReference type="SUPFAM" id="SSF53300">
    <property type="entry name" value="vWA-like"/>
    <property type="match status" value="1"/>
</dbReference>
<evidence type="ECO:0000256" key="1">
    <source>
        <dbReference type="SAM" id="SignalP"/>
    </source>
</evidence>
<dbReference type="STRING" id="401053.AciPR4_0430"/>
<reference evidence="2 3" key="1">
    <citation type="journal article" date="2012" name="Stand. Genomic Sci.">
        <title>Complete genome sequence of Terriglobus saanensis type strain SP1PR4(T), an Acidobacteria from tundra soil.</title>
        <authorList>
            <person name="Rawat S.R."/>
            <person name="Mannisto M.K."/>
            <person name="Starovoytov V."/>
            <person name="Goodwin L."/>
            <person name="Nolan M."/>
            <person name="Hauser L."/>
            <person name="Land M."/>
            <person name="Davenport K.W."/>
            <person name="Woyke T."/>
            <person name="Haggblom M.M."/>
        </authorList>
    </citation>
    <scope>NUCLEOTIDE SEQUENCE</scope>
    <source>
        <strain evidence="3">ATCC BAA-1853 / DSM 23119 / SP1PR4</strain>
    </source>
</reference>
<protein>
    <submittedName>
        <fullName evidence="2">VWFA-related domain-containing protein</fullName>
    </submittedName>
</protein>
<dbReference type="AlphaFoldDB" id="E8V2D2"/>
<dbReference type="Proteomes" id="UP000006844">
    <property type="component" value="Chromosome"/>
</dbReference>
<keyword evidence="1" id="KW-0732">Signal</keyword>
<feature type="chain" id="PRO_5005674979" evidence="1">
    <location>
        <begin position="32"/>
        <end position="358"/>
    </location>
</feature>
<keyword evidence="3" id="KW-1185">Reference proteome</keyword>
<organism evidence="2 3">
    <name type="scientific">Terriglobus saanensis (strain ATCC BAA-1853 / DSM 23119 / SP1PR4)</name>
    <dbReference type="NCBI Taxonomy" id="401053"/>
    <lineage>
        <taxon>Bacteria</taxon>
        <taxon>Pseudomonadati</taxon>
        <taxon>Acidobacteriota</taxon>
        <taxon>Terriglobia</taxon>
        <taxon>Terriglobales</taxon>
        <taxon>Acidobacteriaceae</taxon>
        <taxon>Terriglobus</taxon>
    </lineage>
</organism>
<evidence type="ECO:0000313" key="2">
    <source>
        <dbReference type="EMBL" id="ADV81265.1"/>
    </source>
</evidence>
<dbReference type="NCBIfam" id="TIGR03436">
    <property type="entry name" value="acidobact_VWFA"/>
    <property type="match status" value="1"/>
</dbReference>
<dbReference type="OrthoDB" id="106674at2"/>
<dbReference type="eggNOG" id="COG2304">
    <property type="taxonomic scope" value="Bacteria"/>
</dbReference>
<sequence length="358" mass="38826">MMEDMRVRWIPCAVLCLAAVLNLQDLPALNAQDTPAPNPQDVPAVSAPGDGQYTLKAGAKIVLVPATVEVKGKVLYGLKPEDFVVEDNGVPQKVTMDEDTDSLGLSLVVLLQCSRSAVMQYSKIDQLPQMIESLVGGAPKEIALVRYGDHPELVQPFTRNMDVVASSMAKMGPCESDNAATLDAVSYGASILANRRDRYRRAILLISETRDHGSTVKEGHVIEQLGKTNTVVDAVTFSPVGSDSYRSLTTFTPGSYGVFGLLFSAVQALRQNVPKTLAHLSGGEYINFLTKKGFENGLLDLTNHVHNYYLLSFAIPQNAPDGLHSISVKIPTYPNALIRSRENYWAGEAHAPDTSNVK</sequence>
<dbReference type="KEGG" id="tsa:AciPR4_0430"/>
<dbReference type="EMBL" id="CP002467">
    <property type="protein sequence ID" value="ADV81265.1"/>
    <property type="molecule type" value="Genomic_DNA"/>
</dbReference>
<evidence type="ECO:0000313" key="3">
    <source>
        <dbReference type="Proteomes" id="UP000006844"/>
    </source>
</evidence>
<gene>
    <name evidence="2" type="ordered locus">AciPR4_0430</name>
</gene>
<dbReference type="CDD" id="cd00198">
    <property type="entry name" value="vWFA"/>
    <property type="match status" value="1"/>
</dbReference>